<dbReference type="Pfam" id="PF00078">
    <property type="entry name" value="RVT_1"/>
    <property type="match status" value="1"/>
</dbReference>
<evidence type="ECO:0000313" key="2">
    <source>
        <dbReference type="EMBL" id="GBN57522.1"/>
    </source>
</evidence>
<evidence type="ECO:0000259" key="1">
    <source>
        <dbReference type="Pfam" id="PF00078"/>
    </source>
</evidence>
<dbReference type="Gene3D" id="3.10.10.10">
    <property type="entry name" value="HIV Type 1 Reverse Transcriptase, subunit A, domain 1"/>
    <property type="match status" value="1"/>
</dbReference>
<gene>
    <name evidence="2" type="ORF">AVEN_223025_1</name>
</gene>
<dbReference type="Gene3D" id="3.30.70.270">
    <property type="match status" value="1"/>
</dbReference>
<dbReference type="AlphaFoldDB" id="A0A4Y2Q2M9"/>
<proteinExistence type="predicted"/>
<evidence type="ECO:0000313" key="3">
    <source>
        <dbReference type="Proteomes" id="UP000499080"/>
    </source>
</evidence>
<dbReference type="GO" id="GO:0071897">
    <property type="term" value="P:DNA biosynthetic process"/>
    <property type="evidence" value="ECO:0007669"/>
    <property type="project" value="UniProtKB-ARBA"/>
</dbReference>
<dbReference type="OrthoDB" id="6437004at2759"/>
<dbReference type="InterPro" id="IPR000477">
    <property type="entry name" value="RT_dom"/>
</dbReference>
<sequence length="493" mass="55976">MESLENKSEVGGAVAESQVLSTISERKPQCVLLQTCDVKIRNDTKVTRARLLLDNGSMRSFVDKDIACKLKLPVIRRESLSVFTFGNKSPIKKTFDVVRIVLENREKSDFSVKMEALVTEQISGSDLPPSNLKAEIVQKYLVGFKLADSCYKGKFAVLVGADYYHNIVLGGIRRLKSQLVATETIFGWCLIGRDSDVRDVSVSLNIIIEEDLISGLIKKFWELESLGIAENEFSDPSNDSVLQREVVRNDRSSSKFRVVFDASFHDVGEASLNDCLHIGPNLYPDNFDLLLRFRLYPIAFTANIKQTFLQIEVDEKDRDVSRFLFTDDPTDGSKSPQIYRFTRVLFGVNSSPFILAATIKHHLRKYRGIYPESSEFLNNCIYVDDIIGGHQNTEDAYRTSTECMHIFREAGMTLHKWQTNSEELQNFWVKEDMVSGDSSQVVEPSGLPFKVLGVSWNKRVDSLYFDVQNLVTFLYGRVNSKRCLLQAIGRIFD</sequence>
<dbReference type="Proteomes" id="UP000499080">
    <property type="component" value="Unassembled WGS sequence"/>
</dbReference>
<feature type="domain" description="Reverse transcriptase" evidence="1">
    <location>
        <begin position="299"/>
        <end position="416"/>
    </location>
</feature>
<dbReference type="SUPFAM" id="SSF56672">
    <property type="entry name" value="DNA/RNA polymerases"/>
    <property type="match status" value="1"/>
</dbReference>
<dbReference type="EMBL" id="BGPR01218591">
    <property type="protein sequence ID" value="GBN57522.1"/>
    <property type="molecule type" value="Genomic_DNA"/>
</dbReference>
<name>A0A4Y2Q2M9_ARAVE</name>
<dbReference type="PANTHER" id="PTHR47331">
    <property type="entry name" value="PHD-TYPE DOMAIN-CONTAINING PROTEIN"/>
    <property type="match status" value="1"/>
</dbReference>
<protein>
    <recommendedName>
        <fullName evidence="1">Reverse transcriptase domain-containing protein</fullName>
    </recommendedName>
</protein>
<dbReference type="PANTHER" id="PTHR47331:SF5">
    <property type="entry name" value="RIBONUCLEASE H"/>
    <property type="match status" value="1"/>
</dbReference>
<keyword evidence="3" id="KW-1185">Reference proteome</keyword>
<reference evidence="2 3" key="1">
    <citation type="journal article" date="2019" name="Sci. Rep.">
        <title>Orb-weaving spider Araneus ventricosus genome elucidates the spidroin gene catalogue.</title>
        <authorList>
            <person name="Kono N."/>
            <person name="Nakamura H."/>
            <person name="Ohtoshi R."/>
            <person name="Moran D.A.P."/>
            <person name="Shinohara A."/>
            <person name="Yoshida Y."/>
            <person name="Fujiwara M."/>
            <person name="Mori M."/>
            <person name="Tomita M."/>
            <person name="Arakawa K."/>
        </authorList>
    </citation>
    <scope>NUCLEOTIDE SEQUENCE [LARGE SCALE GENOMIC DNA]</scope>
</reference>
<dbReference type="InterPro" id="IPR043128">
    <property type="entry name" value="Rev_trsase/Diguanyl_cyclase"/>
</dbReference>
<accession>A0A4Y2Q2M9</accession>
<feature type="non-terminal residue" evidence="2">
    <location>
        <position position="493"/>
    </location>
</feature>
<comment type="caution">
    <text evidence="2">The sequence shown here is derived from an EMBL/GenBank/DDBJ whole genome shotgun (WGS) entry which is preliminary data.</text>
</comment>
<organism evidence="2 3">
    <name type="scientific">Araneus ventricosus</name>
    <name type="common">Orbweaver spider</name>
    <name type="synonym">Epeira ventricosa</name>
    <dbReference type="NCBI Taxonomy" id="182803"/>
    <lineage>
        <taxon>Eukaryota</taxon>
        <taxon>Metazoa</taxon>
        <taxon>Ecdysozoa</taxon>
        <taxon>Arthropoda</taxon>
        <taxon>Chelicerata</taxon>
        <taxon>Arachnida</taxon>
        <taxon>Araneae</taxon>
        <taxon>Araneomorphae</taxon>
        <taxon>Entelegynae</taxon>
        <taxon>Araneoidea</taxon>
        <taxon>Araneidae</taxon>
        <taxon>Araneus</taxon>
    </lineage>
</organism>
<dbReference type="InterPro" id="IPR043502">
    <property type="entry name" value="DNA/RNA_pol_sf"/>
</dbReference>